<dbReference type="Proteomes" id="UP000613580">
    <property type="component" value="Unassembled WGS sequence"/>
</dbReference>
<dbReference type="OrthoDB" id="3256331at2759"/>
<reference evidence="2" key="1">
    <citation type="submission" date="2020-05" db="EMBL/GenBank/DDBJ databases">
        <title>Mycena genomes resolve the evolution of fungal bioluminescence.</title>
        <authorList>
            <person name="Tsai I.J."/>
        </authorList>
    </citation>
    <scope>NUCLEOTIDE SEQUENCE</scope>
    <source>
        <strain evidence="2">110903Hualien_Pintung</strain>
    </source>
</reference>
<evidence type="ECO:0000313" key="2">
    <source>
        <dbReference type="EMBL" id="KAF7288824.1"/>
    </source>
</evidence>
<dbReference type="InterPro" id="IPR046528">
    <property type="entry name" value="DUF6593"/>
</dbReference>
<evidence type="ECO:0000313" key="3">
    <source>
        <dbReference type="Proteomes" id="UP000613580"/>
    </source>
</evidence>
<gene>
    <name evidence="2" type="ORF">HMN09_01364200</name>
</gene>
<name>A0A8H6VPF9_MYCCL</name>
<dbReference type="Pfam" id="PF20236">
    <property type="entry name" value="DUF6593"/>
    <property type="match status" value="1"/>
</dbReference>
<accession>A0A8H6VPF9</accession>
<organism evidence="2 3">
    <name type="scientific">Mycena chlorophos</name>
    <name type="common">Agaric fungus</name>
    <name type="synonym">Agaricus chlorophos</name>
    <dbReference type="NCBI Taxonomy" id="658473"/>
    <lineage>
        <taxon>Eukaryota</taxon>
        <taxon>Fungi</taxon>
        <taxon>Dikarya</taxon>
        <taxon>Basidiomycota</taxon>
        <taxon>Agaricomycotina</taxon>
        <taxon>Agaricomycetes</taxon>
        <taxon>Agaricomycetidae</taxon>
        <taxon>Agaricales</taxon>
        <taxon>Marasmiineae</taxon>
        <taxon>Mycenaceae</taxon>
        <taxon>Mycena</taxon>
    </lineage>
</organism>
<sequence length="191" mass="21679">MDSQLTLVLRPSESRLVFAEDNMKNTSIFVDGAPAYTIRTPLDNKTTEIVEAASGSVLARVVRRELRPDTLALVGTDGRLGPQVRVDRWLRKGKLQNRASAYFLGPRPDEQLLLRPHPQHRLALYSAVDADYDTQPMARWERTCTRSGKYQLSLLISKENDTGTSEEDRVRILAAFVLLELNLRLKESMNR</sequence>
<evidence type="ECO:0000259" key="1">
    <source>
        <dbReference type="Pfam" id="PF20236"/>
    </source>
</evidence>
<keyword evidence="3" id="KW-1185">Reference proteome</keyword>
<dbReference type="EMBL" id="JACAZE010000031">
    <property type="protein sequence ID" value="KAF7288824.1"/>
    <property type="molecule type" value="Genomic_DNA"/>
</dbReference>
<protein>
    <recommendedName>
        <fullName evidence="1">DUF6593 domain-containing protein</fullName>
    </recommendedName>
</protein>
<dbReference type="AlphaFoldDB" id="A0A8H6VPF9"/>
<comment type="caution">
    <text evidence="2">The sequence shown here is derived from an EMBL/GenBank/DDBJ whole genome shotgun (WGS) entry which is preliminary data.</text>
</comment>
<proteinExistence type="predicted"/>
<feature type="domain" description="DUF6593" evidence="1">
    <location>
        <begin position="21"/>
        <end position="184"/>
    </location>
</feature>